<dbReference type="PANTHER" id="PTHR36504:SF1">
    <property type="entry name" value="LIPOPOLYSACCHARIDE EXPORT SYSTEM PROTEIN LPTA"/>
    <property type="match status" value="1"/>
</dbReference>
<name>A0A4R2KTW2_9GAMM</name>
<evidence type="ECO:0000256" key="3">
    <source>
        <dbReference type="ARBA" id="ARBA00022764"/>
    </source>
</evidence>
<comment type="subunit">
    <text evidence="4">Component of the lipopolysaccharide transport and assembly complex.</text>
</comment>
<evidence type="ECO:0000313" key="8">
    <source>
        <dbReference type="Proteomes" id="UP000294980"/>
    </source>
</evidence>
<comment type="function">
    <text evidence="4">Involved in the assembly of lipopolysaccharide (LPS). Required for the translocation of LPS from the inner membrane to the outer membrane. May form a bridge between the inner membrane and the outer membrane, via interactions with LptC and LptD, thereby facilitating LPS transfer across the periplasm.</text>
</comment>
<dbReference type="GO" id="GO:0009279">
    <property type="term" value="C:cell outer membrane"/>
    <property type="evidence" value="ECO:0007669"/>
    <property type="project" value="TreeGrafter"/>
</dbReference>
<dbReference type="GO" id="GO:0030288">
    <property type="term" value="C:outer membrane-bounded periplasmic space"/>
    <property type="evidence" value="ECO:0007669"/>
    <property type="project" value="TreeGrafter"/>
</dbReference>
<dbReference type="InterPro" id="IPR014340">
    <property type="entry name" value="LptA"/>
</dbReference>
<dbReference type="InterPro" id="IPR052037">
    <property type="entry name" value="LPS_export_LptA"/>
</dbReference>
<dbReference type="NCBIfam" id="TIGR03002">
    <property type="entry name" value="outer_YhbN_LptA"/>
    <property type="match status" value="1"/>
</dbReference>
<keyword evidence="1 4" id="KW-0813">Transport</keyword>
<accession>A0A4R2KTW2</accession>
<comment type="similarity">
    <text evidence="4">Belongs to the LptA family.</text>
</comment>
<reference evidence="7 8" key="1">
    <citation type="submission" date="2019-03" db="EMBL/GenBank/DDBJ databases">
        <title>Genomic Encyclopedia of Type Strains, Phase IV (KMG-IV): sequencing the most valuable type-strain genomes for metagenomic binning, comparative biology and taxonomic classification.</title>
        <authorList>
            <person name="Goeker M."/>
        </authorList>
    </citation>
    <scope>NUCLEOTIDE SEQUENCE [LARGE SCALE GENOMIC DNA]</scope>
    <source>
        <strain evidence="7 8">DSM 23344</strain>
    </source>
</reference>
<dbReference type="RefSeq" id="WP_117315410.1">
    <property type="nucleotide sequence ID" value="NZ_QQSW01000003.1"/>
</dbReference>
<dbReference type="GO" id="GO:0043165">
    <property type="term" value="P:Gram-negative-bacterium-type cell outer membrane assembly"/>
    <property type="evidence" value="ECO:0007669"/>
    <property type="project" value="UniProtKB-UniRule"/>
</dbReference>
<dbReference type="AlphaFoldDB" id="A0A4R2KTW2"/>
<feature type="compositionally biased region" description="Basic and acidic residues" evidence="5">
    <location>
        <begin position="185"/>
        <end position="195"/>
    </location>
</feature>
<sequence length="202" mass="22520" precursor="true">MTRLCRLLIVLTLVPHAAWSLEGDRDQPIEVIADRALRDDIRGYTVYNGDVRLTQGSLIIEADRVTIFHQTRSADRVVAEGQPARMQQIQNPGEAPMKAQALRIIYMVEAERVQLRSEARVEQDGAVVSGDTIDYLIPEQVVRADTEGDSGSRVQVVIPAERINRDDTETETETETESGTGAMTRIEDRKVREDASGNTESE</sequence>
<organism evidence="7 8">
    <name type="scientific">Chromatocurvus halotolerans</name>
    <dbReference type="NCBI Taxonomy" id="1132028"/>
    <lineage>
        <taxon>Bacteria</taxon>
        <taxon>Pseudomonadati</taxon>
        <taxon>Pseudomonadota</taxon>
        <taxon>Gammaproteobacteria</taxon>
        <taxon>Cellvibrionales</taxon>
        <taxon>Halieaceae</taxon>
        <taxon>Chromatocurvus</taxon>
    </lineage>
</organism>
<keyword evidence="3 4" id="KW-0574">Periplasm</keyword>
<dbReference type="HAMAP" id="MF_01914">
    <property type="entry name" value="LPS_assembly_LptA"/>
    <property type="match status" value="1"/>
</dbReference>
<dbReference type="GO" id="GO:0015920">
    <property type="term" value="P:lipopolysaccharide transport"/>
    <property type="evidence" value="ECO:0007669"/>
    <property type="project" value="UniProtKB-UniRule"/>
</dbReference>
<dbReference type="Gene3D" id="2.60.450.10">
    <property type="entry name" value="Lipopolysaccharide (LPS) transport protein A like domain"/>
    <property type="match status" value="1"/>
</dbReference>
<feature type="region of interest" description="Disordered" evidence="5">
    <location>
        <begin position="161"/>
        <end position="202"/>
    </location>
</feature>
<dbReference type="GO" id="GO:0001530">
    <property type="term" value="F:lipopolysaccharide binding"/>
    <property type="evidence" value="ECO:0007669"/>
    <property type="project" value="InterPro"/>
</dbReference>
<comment type="caution">
    <text evidence="7">The sequence shown here is derived from an EMBL/GenBank/DDBJ whole genome shotgun (WGS) entry which is preliminary data.</text>
</comment>
<evidence type="ECO:0000256" key="5">
    <source>
        <dbReference type="SAM" id="MobiDB-lite"/>
    </source>
</evidence>
<evidence type="ECO:0000256" key="1">
    <source>
        <dbReference type="ARBA" id="ARBA00022448"/>
    </source>
</evidence>
<feature type="signal peptide" evidence="4">
    <location>
        <begin position="1"/>
        <end position="17"/>
    </location>
</feature>
<dbReference type="EMBL" id="SLWX01000005">
    <property type="protein sequence ID" value="TCO76227.1"/>
    <property type="molecule type" value="Genomic_DNA"/>
</dbReference>
<evidence type="ECO:0000256" key="4">
    <source>
        <dbReference type="HAMAP-Rule" id="MF_01914"/>
    </source>
</evidence>
<evidence type="ECO:0000313" key="7">
    <source>
        <dbReference type="EMBL" id="TCO76227.1"/>
    </source>
</evidence>
<protein>
    <recommendedName>
        <fullName evidence="4">Lipopolysaccharide export system protein LptA</fullName>
    </recommendedName>
</protein>
<gene>
    <name evidence="4" type="primary">lptA</name>
    <name evidence="7" type="ORF">EV688_105189</name>
</gene>
<feature type="domain" description="Organic solvent tolerance-like N-terminal" evidence="6">
    <location>
        <begin position="31"/>
        <end position="140"/>
    </location>
</feature>
<dbReference type="Pfam" id="PF03968">
    <property type="entry name" value="LptD_N"/>
    <property type="match status" value="1"/>
</dbReference>
<dbReference type="InterPro" id="IPR005653">
    <property type="entry name" value="OstA-like_N"/>
</dbReference>
<keyword evidence="2 4" id="KW-0732">Signal</keyword>
<proteinExistence type="inferred from homology"/>
<dbReference type="PANTHER" id="PTHR36504">
    <property type="entry name" value="LIPOPOLYSACCHARIDE EXPORT SYSTEM PROTEIN LPTA"/>
    <property type="match status" value="1"/>
</dbReference>
<keyword evidence="8" id="KW-1185">Reference proteome</keyword>
<dbReference type="GO" id="GO:0017089">
    <property type="term" value="F:glycolipid transfer activity"/>
    <property type="evidence" value="ECO:0007669"/>
    <property type="project" value="TreeGrafter"/>
</dbReference>
<evidence type="ECO:0000256" key="2">
    <source>
        <dbReference type="ARBA" id="ARBA00022729"/>
    </source>
</evidence>
<evidence type="ECO:0000259" key="6">
    <source>
        <dbReference type="Pfam" id="PF03968"/>
    </source>
</evidence>
<dbReference type="Proteomes" id="UP000294980">
    <property type="component" value="Unassembled WGS sequence"/>
</dbReference>
<dbReference type="OrthoDB" id="9795964at2"/>
<comment type="subcellular location">
    <subcellularLocation>
        <location evidence="4">Periplasm</location>
    </subcellularLocation>
</comment>
<feature type="chain" id="PRO_5021055423" description="Lipopolysaccharide export system protein LptA" evidence="4">
    <location>
        <begin position="18"/>
        <end position="202"/>
    </location>
</feature>